<protein>
    <submittedName>
        <fullName evidence="5">dTDP-glucose 4,6-dehydratase</fullName>
    </submittedName>
</protein>
<gene>
    <name evidence="5" type="ordered locus">Pyrfu_0680</name>
</gene>
<keyword evidence="2" id="KW-0520">NAD</keyword>
<dbReference type="KEGG" id="pfm:Pyrfu_0680"/>
<dbReference type="Gene3D" id="3.90.25.10">
    <property type="entry name" value="UDP-galactose 4-epimerase, domain 1"/>
    <property type="match status" value="1"/>
</dbReference>
<keyword evidence="6" id="KW-1185">Reference proteome</keyword>
<evidence type="ECO:0000313" key="5">
    <source>
        <dbReference type="EMBL" id="AEM38549.1"/>
    </source>
</evidence>
<organism evidence="5 6">
    <name type="scientific">Pyrolobus fumarii (strain DSM 11204 / 1A)</name>
    <dbReference type="NCBI Taxonomy" id="694429"/>
    <lineage>
        <taxon>Archaea</taxon>
        <taxon>Thermoproteota</taxon>
        <taxon>Thermoprotei</taxon>
        <taxon>Desulfurococcales</taxon>
        <taxon>Pyrodictiaceae</taxon>
        <taxon>Pyrolobus</taxon>
    </lineage>
</organism>
<reference evidence="5 6" key="1">
    <citation type="journal article" date="2011" name="Stand. Genomic Sci.">
        <title>Complete genome sequence of the hyperthermophilic chemolithoautotroph Pyrolobus fumarii type strain (1A).</title>
        <authorList>
            <person name="Anderson I."/>
            <person name="Goker M."/>
            <person name="Nolan M."/>
            <person name="Lucas S."/>
            <person name="Hammon N."/>
            <person name="Deshpande S."/>
            <person name="Cheng J.F."/>
            <person name="Tapia R."/>
            <person name="Han C."/>
            <person name="Goodwin L."/>
            <person name="Pitluck S."/>
            <person name="Huntemann M."/>
            <person name="Liolios K."/>
            <person name="Ivanova N."/>
            <person name="Pagani I."/>
            <person name="Mavromatis K."/>
            <person name="Ovchinikova G."/>
            <person name="Pati A."/>
            <person name="Chen A."/>
            <person name="Palaniappan K."/>
            <person name="Land M."/>
            <person name="Hauser L."/>
            <person name="Brambilla E.M."/>
            <person name="Huber H."/>
            <person name="Yasawong M."/>
            <person name="Rohde M."/>
            <person name="Spring S."/>
            <person name="Abt B."/>
            <person name="Sikorski J."/>
            <person name="Wirth R."/>
            <person name="Detter J.C."/>
            <person name="Woyke T."/>
            <person name="Bristow J."/>
            <person name="Eisen J.A."/>
            <person name="Markowitz V."/>
            <person name="Hugenholtz P."/>
            <person name="Kyrpides N.C."/>
            <person name="Klenk H.P."/>
            <person name="Lapidus A."/>
        </authorList>
    </citation>
    <scope>NUCLEOTIDE SEQUENCE [LARGE SCALE GENOMIC DNA]</scope>
    <source>
        <strain evidence="6">DSM 11204 / 1A</strain>
    </source>
</reference>
<dbReference type="PANTHER" id="PTHR43000">
    <property type="entry name" value="DTDP-D-GLUCOSE 4,6-DEHYDRATASE-RELATED"/>
    <property type="match status" value="1"/>
</dbReference>
<dbReference type="Gene3D" id="3.40.50.720">
    <property type="entry name" value="NAD(P)-binding Rossmann-like Domain"/>
    <property type="match status" value="1"/>
</dbReference>
<evidence type="ECO:0000256" key="1">
    <source>
        <dbReference type="ARBA" id="ARBA00001911"/>
    </source>
</evidence>
<dbReference type="STRING" id="694429.Pyrfu_0680"/>
<dbReference type="OrthoDB" id="4907at2157"/>
<feature type="domain" description="NAD(P)-binding" evidence="4">
    <location>
        <begin position="4"/>
        <end position="305"/>
    </location>
</feature>
<evidence type="ECO:0000259" key="4">
    <source>
        <dbReference type="Pfam" id="PF16363"/>
    </source>
</evidence>
<dbReference type="GO" id="GO:0009225">
    <property type="term" value="P:nucleotide-sugar metabolic process"/>
    <property type="evidence" value="ECO:0007669"/>
    <property type="project" value="InterPro"/>
</dbReference>
<dbReference type="HOGENOM" id="CLU_007383_1_14_2"/>
<dbReference type="InterPro" id="IPR005888">
    <property type="entry name" value="dTDP_Gluc_deHydtase"/>
</dbReference>
<dbReference type="GO" id="GO:0008460">
    <property type="term" value="F:dTDP-glucose 4,6-dehydratase activity"/>
    <property type="evidence" value="ECO:0007669"/>
    <property type="project" value="InterPro"/>
</dbReference>
<dbReference type="RefSeq" id="WP_014026226.1">
    <property type="nucleotide sequence ID" value="NC_015931.1"/>
</dbReference>
<dbReference type="InterPro" id="IPR036291">
    <property type="entry name" value="NAD(P)-bd_dom_sf"/>
</dbReference>
<dbReference type="EMBL" id="CP002838">
    <property type="protein sequence ID" value="AEM38549.1"/>
    <property type="molecule type" value="Genomic_DNA"/>
</dbReference>
<evidence type="ECO:0000256" key="2">
    <source>
        <dbReference type="ARBA" id="ARBA00023027"/>
    </source>
</evidence>
<dbReference type="InterPro" id="IPR016040">
    <property type="entry name" value="NAD(P)-bd_dom"/>
</dbReference>
<dbReference type="eggNOG" id="arCOG01371">
    <property type="taxonomic scope" value="Archaea"/>
</dbReference>
<dbReference type="Pfam" id="PF16363">
    <property type="entry name" value="GDP_Man_Dehyd"/>
    <property type="match status" value="1"/>
</dbReference>
<dbReference type="CDD" id="cd05246">
    <property type="entry name" value="dTDP_GD_SDR_e"/>
    <property type="match status" value="1"/>
</dbReference>
<dbReference type="InParanoid" id="G0EHH4"/>
<dbReference type="SUPFAM" id="SSF51735">
    <property type="entry name" value="NAD(P)-binding Rossmann-fold domains"/>
    <property type="match status" value="1"/>
</dbReference>
<evidence type="ECO:0000256" key="3">
    <source>
        <dbReference type="ARBA" id="ARBA00023239"/>
    </source>
</evidence>
<comment type="cofactor">
    <cofactor evidence="1">
        <name>NAD(+)</name>
        <dbReference type="ChEBI" id="CHEBI:57540"/>
    </cofactor>
</comment>
<name>G0EHH4_PYRF1</name>
<dbReference type="NCBIfam" id="TIGR01181">
    <property type="entry name" value="dTDP_gluc_dehyt"/>
    <property type="match status" value="1"/>
</dbReference>
<evidence type="ECO:0000313" key="6">
    <source>
        <dbReference type="Proteomes" id="UP000001037"/>
    </source>
</evidence>
<dbReference type="FunCoup" id="G0EHH4">
    <property type="interactions" value="55"/>
</dbReference>
<sequence length="332" mass="38435">MRVMVLGGAGFMGSNFVEFLVRNARRAEVLVYDKLTYAGRLENLRDVLDRIEFVKGDIVDERMLGETVQRFKPEVVVNFAAETHVDRSINEPAPFIRTNVLGVFTVLEVLRKYRDALYVHISTDEVYGDLSWTQEMADETWCLRPSSPYSASKAAGDLFITAYGRTYGINYTIVRPCNNYGPRQHPEKLIPRTIIRLLLGKPATIYGDGGQVRDWLYVQDFAEGLYTVIKKGESHSIYNICAHNFASVRQIVEMIVEMMGHDPSESIVYVRGRPGDDRRYAMKCDRVRSLGWTPRVDLREGLRRTIEWYKSNRWWWEPILDEYVLSDTPWKL</sequence>
<dbReference type="GeneID" id="11139147"/>
<proteinExistence type="predicted"/>
<accession>G0EHH4</accession>
<dbReference type="AlphaFoldDB" id="G0EHH4"/>
<keyword evidence="3" id="KW-0456">Lyase</keyword>
<dbReference type="Proteomes" id="UP000001037">
    <property type="component" value="Chromosome"/>
</dbReference>